<comment type="caution">
    <text evidence="3">The sequence shown here is derived from an EMBL/GenBank/DDBJ whole genome shotgun (WGS) entry which is preliminary data.</text>
</comment>
<dbReference type="RefSeq" id="WP_279860508.1">
    <property type="nucleotide sequence ID" value="NZ_JAODZU010000021.1"/>
</dbReference>
<evidence type="ECO:0000313" key="4">
    <source>
        <dbReference type="Proteomes" id="UP001158297"/>
    </source>
</evidence>
<dbReference type="Proteomes" id="UP001158297">
    <property type="component" value="Unassembled WGS sequence"/>
</dbReference>
<feature type="compositionally biased region" description="Basic and acidic residues" evidence="1">
    <location>
        <begin position="1"/>
        <end position="10"/>
    </location>
</feature>
<keyword evidence="2" id="KW-1133">Transmembrane helix</keyword>
<dbReference type="AlphaFoldDB" id="A0AA42HTZ6"/>
<sequence>MGIQDRDYYHERHRHHAGVTDRRDYSQRLRDMEAAGQTINIEVDNPRRRFRILDGVRNKSTPVDARTDSSSSGDYSVAYLLIAAVVGMLAFVGYRVIKAVF</sequence>
<gene>
    <name evidence="3" type="ORF">N7330_15855</name>
</gene>
<name>A0AA42HTZ6_9BURK</name>
<proteinExistence type="predicted"/>
<evidence type="ECO:0000313" key="3">
    <source>
        <dbReference type="EMBL" id="MDH0364512.1"/>
    </source>
</evidence>
<organism evidence="3 4">
    <name type="scientific">Comamonas aquatica</name>
    <dbReference type="NCBI Taxonomy" id="225991"/>
    <lineage>
        <taxon>Bacteria</taxon>
        <taxon>Pseudomonadati</taxon>
        <taxon>Pseudomonadota</taxon>
        <taxon>Betaproteobacteria</taxon>
        <taxon>Burkholderiales</taxon>
        <taxon>Comamonadaceae</taxon>
        <taxon>Comamonas</taxon>
    </lineage>
</organism>
<protein>
    <submittedName>
        <fullName evidence="3">Uncharacterized protein</fullName>
    </submittedName>
</protein>
<evidence type="ECO:0000256" key="2">
    <source>
        <dbReference type="SAM" id="Phobius"/>
    </source>
</evidence>
<accession>A0AA42HTZ6</accession>
<dbReference type="EMBL" id="JAODZU010000021">
    <property type="protein sequence ID" value="MDH0364512.1"/>
    <property type="molecule type" value="Genomic_DNA"/>
</dbReference>
<reference evidence="3" key="1">
    <citation type="submission" date="2022-09" db="EMBL/GenBank/DDBJ databases">
        <title>Intensive care unit water sources are persistently colonized with multi-drug resistant bacteria and are the site of extensive horizontal gene transfer of antibiotic resistance genes.</title>
        <authorList>
            <person name="Diorio-Toth L."/>
        </authorList>
    </citation>
    <scope>NUCLEOTIDE SEQUENCE</scope>
    <source>
        <strain evidence="3">GD04130</strain>
    </source>
</reference>
<keyword evidence="2" id="KW-0472">Membrane</keyword>
<evidence type="ECO:0000256" key="1">
    <source>
        <dbReference type="SAM" id="MobiDB-lite"/>
    </source>
</evidence>
<feature type="transmembrane region" description="Helical" evidence="2">
    <location>
        <begin position="77"/>
        <end position="97"/>
    </location>
</feature>
<keyword evidence="2" id="KW-0812">Transmembrane</keyword>
<feature type="region of interest" description="Disordered" evidence="1">
    <location>
        <begin position="1"/>
        <end position="23"/>
    </location>
</feature>